<dbReference type="InterPro" id="IPR048342">
    <property type="entry name" value="DUF1285_C"/>
</dbReference>
<evidence type="ECO:0000313" key="4">
    <source>
        <dbReference type="Proteomes" id="UP000194457"/>
    </source>
</evidence>
<gene>
    <name evidence="3" type="ORF">B9H00_00940</name>
</gene>
<dbReference type="AlphaFoldDB" id="A0A240UL50"/>
<dbReference type="EMBL" id="CP021358">
    <property type="protein sequence ID" value="ART61803.1"/>
    <property type="molecule type" value="Genomic_DNA"/>
</dbReference>
<keyword evidence="4" id="KW-1185">Reference proteome</keyword>
<sequence length="225" mass="25629">MKWQCRPQPIFTVFFGGPPLHMTPRHRLPMAEEPAMSLKTLLTVQTNDQPLPLEEWDPALSGDMDIRVDRGGVWWHEGAKVKHPRVLRTLSRLLRRETDGHYYLVTPVEKWRIRVDDHPLLIIDAVRREEAGTGGCWHLTTQTGEHATLDDSCRLVLDDDADIPRVILRHGLSARLSRQCWYQLVEQAECIEDAQGQIHMGLHSGGHWHALGPPMSPDDLPTLSS</sequence>
<reference evidence="3 4" key="1">
    <citation type="submission" date="2017-05" db="EMBL/GenBank/DDBJ databases">
        <authorList>
            <person name="Song R."/>
            <person name="Chenine A.L."/>
            <person name="Ruprecht R.M."/>
        </authorList>
    </citation>
    <scope>NUCLEOTIDE SEQUENCE [LARGE SCALE GENOMIC DNA]</scope>
    <source>
        <strain evidence="3">SW32</strain>
    </source>
</reference>
<dbReference type="Pfam" id="PF06938">
    <property type="entry name" value="DUF1285_N"/>
    <property type="match status" value="1"/>
</dbReference>
<dbReference type="KEGG" id="kma:B9H00_00940"/>
<dbReference type="Gene3D" id="3.10.540.10">
    <property type="entry name" value="duf1285 like domain"/>
    <property type="match status" value="1"/>
</dbReference>
<dbReference type="InterPro" id="IPR048341">
    <property type="entry name" value="DUF1285_N"/>
</dbReference>
<proteinExistence type="predicted"/>
<evidence type="ECO:0000259" key="2">
    <source>
        <dbReference type="Pfam" id="PF21028"/>
    </source>
</evidence>
<name>A0A240UL50_9GAMM</name>
<evidence type="ECO:0000313" key="3">
    <source>
        <dbReference type="EMBL" id="ART61803.1"/>
    </source>
</evidence>
<organism evidence="3 4">
    <name type="scientific">Kushneria marisflavi</name>
    <dbReference type="NCBI Taxonomy" id="157779"/>
    <lineage>
        <taxon>Bacteria</taxon>
        <taxon>Pseudomonadati</taxon>
        <taxon>Pseudomonadota</taxon>
        <taxon>Gammaproteobacteria</taxon>
        <taxon>Oceanospirillales</taxon>
        <taxon>Halomonadaceae</taxon>
        <taxon>Kushneria</taxon>
    </lineage>
</organism>
<dbReference type="Proteomes" id="UP000194457">
    <property type="component" value="Chromosome"/>
</dbReference>
<accession>A0A240UL50</accession>
<dbReference type="Gene3D" id="2.30.270.10">
    <property type="entry name" value="duf1285 protein"/>
    <property type="match status" value="1"/>
</dbReference>
<feature type="domain" description="DUF1285" evidence="2">
    <location>
        <begin position="123"/>
        <end position="211"/>
    </location>
</feature>
<evidence type="ECO:0008006" key="5">
    <source>
        <dbReference type="Google" id="ProtNLM"/>
    </source>
</evidence>
<evidence type="ECO:0000259" key="1">
    <source>
        <dbReference type="Pfam" id="PF06938"/>
    </source>
</evidence>
<dbReference type="InterPro" id="IPR023361">
    <property type="entry name" value="DUF1285_beta_roll_sf"/>
</dbReference>
<feature type="domain" description="DUF1285" evidence="1">
    <location>
        <begin position="52"/>
        <end position="117"/>
    </location>
</feature>
<dbReference type="Pfam" id="PF21028">
    <property type="entry name" value="DUF1285_C"/>
    <property type="match status" value="1"/>
</dbReference>
<protein>
    <recommendedName>
        <fullName evidence="5">DUF1285 domain-containing protein</fullName>
    </recommendedName>
</protein>